<evidence type="ECO:0000256" key="3">
    <source>
        <dbReference type="ARBA" id="ARBA00022723"/>
    </source>
</evidence>
<dbReference type="Gene3D" id="1.20.1090.10">
    <property type="entry name" value="Dehydroquinate synthase-like - alpha domain"/>
    <property type="match status" value="1"/>
</dbReference>
<dbReference type="InterPro" id="IPR032837">
    <property type="entry name" value="G1PDH"/>
</dbReference>
<dbReference type="RefSeq" id="WP_219872009.1">
    <property type="nucleotide sequence ID" value="NZ_JAHZIJ010000004.1"/>
</dbReference>
<evidence type="ECO:0000256" key="5">
    <source>
        <dbReference type="ARBA" id="ARBA00023002"/>
    </source>
</evidence>
<keyword evidence="11" id="KW-1185">Reference proteome</keyword>
<evidence type="ECO:0000256" key="9">
    <source>
        <dbReference type="ARBA" id="ARBA00023264"/>
    </source>
</evidence>
<keyword evidence="8" id="KW-0594">Phospholipid biosynthesis</keyword>
<evidence type="ECO:0000256" key="7">
    <source>
        <dbReference type="ARBA" id="ARBA00023098"/>
    </source>
</evidence>
<evidence type="ECO:0000256" key="8">
    <source>
        <dbReference type="ARBA" id="ARBA00023209"/>
    </source>
</evidence>
<dbReference type="PANTHER" id="PTHR43616">
    <property type="entry name" value="GLYCEROL DEHYDROGENASE"/>
    <property type="match status" value="1"/>
</dbReference>
<dbReference type="Gene3D" id="3.40.50.1970">
    <property type="match status" value="1"/>
</dbReference>
<keyword evidence="7" id="KW-0443">Lipid metabolism</keyword>
<dbReference type="PANTHER" id="PTHR43616:SF5">
    <property type="entry name" value="GLYCEROL DEHYDROGENASE 1"/>
    <property type="match status" value="1"/>
</dbReference>
<accession>A0ABS7D4E8</accession>
<keyword evidence="5" id="KW-0560">Oxidoreductase</keyword>
<evidence type="ECO:0000313" key="11">
    <source>
        <dbReference type="Proteomes" id="UP000812277"/>
    </source>
</evidence>
<dbReference type="Proteomes" id="UP000812277">
    <property type="component" value="Unassembled WGS sequence"/>
</dbReference>
<gene>
    <name evidence="10" type="ORF">K0T92_08420</name>
</gene>
<dbReference type="Pfam" id="PF13685">
    <property type="entry name" value="Fe-ADH_2"/>
    <property type="match status" value="1"/>
</dbReference>
<dbReference type="CDD" id="cd08175">
    <property type="entry name" value="G1PDH"/>
    <property type="match status" value="1"/>
</dbReference>
<keyword evidence="3" id="KW-0479">Metal-binding</keyword>
<evidence type="ECO:0000256" key="6">
    <source>
        <dbReference type="ARBA" id="ARBA00023027"/>
    </source>
</evidence>
<keyword evidence="9" id="KW-1208">Phospholipid metabolism</keyword>
<proteinExistence type="predicted"/>
<dbReference type="EMBL" id="JAHZIJ010000004">
    <property type="protein sequence ID" value="MBW7474768.1"/>
    <property type="molecule type" value="Genomic_DNA"/>
</dbReference>
<protein>
    <submittedName>
        <fullName evidence="10">Sn-glycerol-1-phosphate dehydrogenase</fullName>
    </submittedName>
</protein>
<evidence type="ECO:0000313" key="10">
    <source>
        <dbReference type="EMBL" id="MBW7474768.1"/>
    </source>
</evidence>
<sequence>MNTLIQEINRKAEHCPCGRHVRIEMHCSIGQGVLLQLPDYLTQVQCRNVLIVCDSNTWHAAGQKVARMLQQAGLSHQVCSVAPDALGDVIADEQSIVEIMLETTSETDCILAVGPGTIHDLVRFVCAKLHKRFISVPTAASVDGFTSAGAPLIIRGTKKTIQTTSPAAMFADTDVMMQAPKSLTAAGFGDMLGKYTSLADWKFSRETANEPFCPVVYELTQEALACCVEAIDEIACGTEAGIRKLFEALTISGFAMLLADHSRSASGAEHHLSHYWEMDGIRNGKKQLLHGAKVGVAAIIIARLYRGLAEDDRFPYGAIFRDIPQPEQLAALLHAVGAPTTPEELGIGSSLVERSLKEAFLLRERSTGLRWINMNNGWDFLNRN</sequence>
<dbReference type="SUPFAM" id="SSF56796">
    <property type="entry name" value="Dehydroquinate synthase-like"/>
    <property type="match status" value="1"/>
</dbReference>
<dbReference type="InterPro" id="IPR016205">
    <property type="entry name" value="Glycerol_DH"/>
</dbReference>
<comment type="caution">
    <text evidence="10">The sequence shown here is derived from an EMBL/GenBank/DDBJ whole genome shotgun (WGS) entry which is preliminary data.</text>
</comment>
<keyword evidence="6" id="KW-0520">NAD</keyword>
<name>A0ABS7D4E8_9BACL</name>
<keyword evidence="1" id="KW-0963">Cytoplasm</keyword>
<keyword evidence="2" id="KW-0444">Lipid biosynthesis</keyword>
<reference evidence="10 11" key="1">
    <citation type="submission" date="2021-07" db="EMBL/GenBank/DDBJ databases">
        <title>Paenibacillus radiodurans sp. nov., isolated from the southeastern edge of Tengger Desert.</title>
        <authorList>
            <person name="Zhang G."/>
        </authorList>
    </citation>
    <scope>NUCLEOTIDE SEQUENCE [LARGE SCALE GENOMIC DNA]</scope>
    <source>
        <strain evidence="10 11">DT7-4</strain>
    </source>
</reference>
<organism evidence="10 11">
    <name type="scientific">Paenibacillus oenotherae</name>
    <dbReference type="NCBI Taxonomy" id="1435645"/>
    <lineage>
        <taxon>Bacteria</taxon>
        <taxon>Bacillati</taxon>
        <taxon>Bacillota</taxon>
        <taxon>Bacilli</taxon>
        <taxon>Bacillales</taxon>
        <taxon>Paenibacillaceae</taxon>
        <taxon>Paenibacillus</taxon>
    </lineage>
</organism>
<evidence type="ECO:0000256" key="4">
    <source>
        <dbReference type="ARBA" id="ARBA00022857"/>
    </source>
</evidence>
<evidence type="ECO:0000256" key="2">
    <source>
        <dbReference type="ARBA" id="ARBA00022516"/>
    </source>
</evidence>
<evidence type="ECO:0000256" key="1">
    <source>
        <dbReference type="ARBA" id="ARBA00022490"/>
    </source>
</evidence>
<keyword evidence="4" id="KW-0521">NADP</keyword>